<feature type="coiled-coil region" evidence="1">
    <location>
        <begin position="906"/>
        <end position="1014"/>
    </location>
</feature>
<feature type="compositionally biased region" description="Polar residues" evidence="2">
    <location>
        <begin position="385"/>
        <end position="399"/>
    </location>
</feature>
<dbReference type="GO" id="GO:0033596">
    <property type="term" value="C:TSC1-TSC2 complex"/>
    <property type="evidence" value="ECO:0007669"/>
    <property type="project" value="TreeGrafter"/>
</dbReference>
<dbReference type="Proteomes" id="UP001195483">
    <property type="component" value="Unassembled WGS sequence"/>
</dbReference>
<name>A0AAE0VR65_9BIVA</name>
<feature type="compositionally biased region" description="Low complexity" evidence="2">
    <location>
        <begin position="358"/>
        <end position="374"/>
    </location>
</feature>
<dbReference type="PANTHER" id="PTHR15154">
    <property type="entry name" value="HAMARTIN"/>
    <property type="match status" value="1"/>
</dbReference>
<dbReference type="SUPFAM" id="SSF48371">
    <property type="entry name" value="ARM repeat"/>
    <property type="match status" value="1"/>
</dbReference>
<comment type="caution">
    <text evidence="3">The sequence shown here is derived from an EMBL/GenBank/DDBJ whole genome shotgun (WGS) entry which is preliminary data.</text>
</comment>
<protein>
    <recommendedName>
        <fullName evidence="5">Hamartin</fullName>
    </recommendedName>
</protein>
<feature type="compositionally biased region" description="Low complexity" evidence="2">
    <location>
        <begin position="1180"/>
        <end position="1194"/>
    </location>
</feature>
<feature type="compositionally biased region" description="Acidic residues" evidence="2">
    <location>
        <begin position="683"/>
        <end position="695"/>
    </location>
</feature>
<feature type="compositionally biased region" description="Basic and acidic residues" evidence="2">
    <location>
        <begin position="1167"/>
        <end position="1179"/>
    </location>
</feature>
<feature type="compositionally biased region" description="Low complexity" evidence="2">
    <location>
        <begin position="1205"/>
        <end position="1231"/>
    </location>
</feature>
<evidence type="ECO:0000256" key="2">
    <source>
        <dbReference type="SAM" id="MobiDB-lite"/>
    </source>
</evidence>
<dbReference type="GO" id="GO:0051726">
    <property type="term" value="P:regulation of cell cycle"/>
    <property type="evidence" value="ECO:0007669"/>
    <property type="project" value="TreeGrafter"/>
</dbReference>
<reference evidence="3" key="1">
    <citation type="journal article" date="2021" name="Genome Biol. Evol.">
        <title>A High-Quality Reference Genome for a Parasitic Bivalve with Doubly Uniparental Inheritance (Bivalvia: Unionida).</title>
        <authorList>
            <person name="Smith C.H."/>
        </authorList>
    </citation>
    <scope>NUCLEOTIDE SEQUENCE</scope>
    <source>
        <strain evidence="3">CHS0354</strain>
    </source>
</reference>
<dbReference type="Pfam" id="PF04388">
    <property type="entry name" value="Hamartin"/>
    <property type="match status" value="2"/>
</dbReference>
<feature type="region of interest" description="Disordered" evidence="2">
    <location>
        <begin position="349"/>
        <end position="426"/>
    </location>
</feature>
<organism evidence="3 4">
    <name type="scientific">Potamilus streckersoni</name>
    <dbReference type="NCBI Taxonomy" id="2493646"/>
    <lineage>
        <taxon>Eukaryota</taxon>
        <taxon>Metazoa</taxon>
        <taxon>Spiralia</taxon>
        <taxon>Lophotrochozoa</taxon>
        <taxon>Mollusca</taxon>
        <taxon>Bivalvia</taxon>
        <taxon>Autobranchia</taxon>
        <taxon>Heteroconchia</taxon>
        <taxon>Palaeoheterodonta</taxon>
        <taxon>Unionida</taxon>
        <taxon>Unionoidea</taxon>
        <taxon>Unionidae</taxon>
        <taxon>Ambleminae</taxon>
        <taxon>Lampsilini</taxon>
        <taxon>Potamilus</taxon>
    </lineage>
</organism>
<feature type="compositionally biased region" description="Basic and acidic residues" evidence="2">
    <location>
        <begin position="497"/>
        <end position="508"/>
    </location>
</feature>
<reference evidence="3" key="2">
    <citation type="journal article" date="2021" name="Genome Biol. Evol.">
        <title>Developing a high-quality reference genome for a parasitic bivalve with doubly uniparental inheritance (Bivalvia: Unionida).</title>
        <authorList>
            <person name="Smith C.H."/>
        </authorList>
    </citation>
    <scope>NUCLEOTIDE SEQUENCE</scope>
    <source>
        <strain evidence="3">CHS0354</strain>
        <tissue evidence="3">Mantle</tissue>
    </source>
</reference>
<dbReference type="InterPro" id="IPR007483">
    <property type="entry name" value="Hamartin"/>
</dbReference>
<feature type="region of interest" description="Disordered" evidence="2">
    <location>
        <begin position="1162"/>
        <end position="1312"/>
    </location>
</feature>
<feature type="region of interest" description="Disordered" evidence="2">
    <location>
        <begin position="531"/>
        <end position="568"/>
    </location>
</feature>
<feature type="compositionally biased region" description="Basic and acidic residues" evidence="2">
    <location>
        <begin position="549"/>
        <end position="568"/>
    </location>
</feature>
<feature type="compositionally biased region" description="Polar residues" evidence="2">
    <location>
        <begin position="1297"/>
        <end position="1312"/>
    </location>
</feature>
<evidence type="ECO:0000313" key="4">
    <source>
        <dbReference type="Proteomes" id="UP001195483"/>
    </source>
</evidence>
<feature type="coiled-coil region" evidence="1">
    <location>
        <begin position="1084"/>
        <end position="1157"/>
    </location>
</feature>
<keyword evidence="1" id="KW-0175">Coiled coil</keyword>
<gene>
    <name evidence="3" type="ORF">CHS0354_026683</name>
</gene>
<feature type="region of interest" description="Disordered" evidence="2">
    <location>
        <begin position="487"/>
        <end position="509"/>
    </location>
</feature>
<evidence type="ECO:0008006" key="5">
    <source>
        <dbReference type="Google" id="ProtNLM"/>
    </source>
</evidence>
<dbReference type="GO" id="GO:0032007">
    <property type="term" value="P:negative regulation of TOR signaling"/>
    <property type="evidence" value="ECO:0007669"/>
    <property type="project" value="TreeGrafter"/>
</dbReference>
<accession>A0AAE0VR65</accession>
<evidence type="ECO:0000256" key="1">
    <source>
        <dbReference type="SAM" id="Coils"/>
    </source>
</evidence>
<evidence type="ECO:0000313" key="3">
    <source>
        <dbReference type="EMBL" id="KAK3586966.1"/>
    </source>
</evidence>
<keyword evidence="4" id="KW-1185">Reference proteome</keyword>
<dbReference type="PANTHER" id="PTHR15154:SF2">
    <property type="entry name" value="HAMARTIN"/>
    <property type="match status" value="1"/>
</dbReference>
<feature type="compositionally biased region" description="Basic and acidic residues" evidence="2">
    <location>
        <begin position="533"/>
        <end position="542"/>
    </location>
</feature>
<reference evidence="3" key="3">
    <citation type="submission" date="2023-05" db="EMBL/GenBank/DDBJ databases">
        <authorList>
            <person name="Smith C.H."/>
        </authorList>
    </citation>
    <scope>NUCLEOTIDE SEQUENCE</scope>
    <source>
        <strain evidence="3">CHS0354</strain>
        <tissue evidence="3">Mantle</tissue>
    </source>
</reference>
<proteinExistence type="predicted"/>
<feature type="region of interest" description="Disordered" evidence="2">
    <location>
        <begin position="673"/>
        <end position="695"/>
    </location>
</feature>
<dbReference type="GO" id="GO:0008285">
    <property type="term" value="P:negative regulation of cell population proliferation"/>
    <property type="evidence" value="ECO:0007669"/>
    <property type="project" value="TreeGrafter"/>
</dbReference>
<dbReference type="InterPro" id="IPR016024">
    <property type="entry name" value="ARM-type_fold"/>
</dbReference>
<sequence>MAADVRPAPIAPELFTLLESSELHVVEDTKKVIHENLSSNRESWLVNSLMDYYYLSHSRQVLEILKEIREPHDKHLLEKLSEGIKSEQHQLYALQFLLQVVVDHTPWCRRITNSSVFRALIRCLRTETDIPVLMTGVTIITIVLPSLPTVIAPFLQDIFDIFHRLVAFCVRKPGNVPDVYLLHLRVSVYSLFHRLYGMYPYNFLTYLRQCYIKKENTAIFEEVVKSMLERVRLHPNLITGTKESEFAPQRWRAMETHDVLVECAKLSLDLIEGTWEELHSPFVSLQYTSHIPVTSNEAGSAIVTTPTGIGSSLDNSSALSEPLKLLQSPFTPLSMRIDNSYFWSPSEVVGLSTPPPSQMTTPSSVLDTSSSSLPHLQGLPVLTPGHSSINTPRESSPISDETDKVMSRTASRGSLRGKGSDPQQRNFDLNLSIQTSSTFIQLFPGDPHGMLSTPQSPLKKEFTSTPPIGIIKTKPVLQAAREINFSKPPGLFYESPTSERRQSSESVRKTQGLVCSLETVNNADSLHVSAIKGDSKEVKESDCQQEGNRAFEDSGEHGKPDQNGSDQHKLTLSEQASHSYKDGTLSVDTLTHVIEDLEHHAEECEDDEVSELTKFARPAGASSSQHIITAESVAKFMKKINRIRFNSLTATHDINSLVPQGKGNLCLRSRSCPQLRKKSSAEEERDDYDVDGDDDNELSHSLSIMNFPPSSSMTFDSQKEKLVFTESVQVVHDSKSESHKDAGIVATCTSTAAAKTVTLTSTMEPEVSMKDSKVVDIQNGTVCHTAQGTSIATTDEDYLRVLKQLLTPLSAAGVEVPMFSTFSPSELLDRHLLLGSEMYAKELSKLPITSSCTVNWTHFGGVPPVDEVNILRGQILLIHNQLMYERHKRDQHAKRNRRLLRKITHAKAVEEENNALRDQIRMHENTIRDLQVSLKLLQSDNKRLKDNIDSDEYQRQLQLKSCLQENQGLKAQKEELNTRLVQQREEEESLRKKLQNAESRLFNTEKELEHMKEQAALNLKLKEQVFHLHKELLLMGELQQKCQEKLQSMKFSHRSKHEHESLINSLKAETKVLKTRHEIKSVNLKGCKARILELEEEVKNKENSLLELKRKLEMAKNGHNEEIQCVQEKHQCLMRINQQLESQILNLYSDIENLRTGYVRQAKRKHGAEEDQKSTEDGRQSSTEQTSFDSSSDQTVRETGARLTSPSLPSESLSGTNSVTGNSSGSSESQGHFGGFQRDGGSQLAGSLELPGMMNPPFSDRHTGADRTLSGSSLSRYSNIGPSIRQPGLFYTDIEDNQSASSTKSDTFSDSG</sequence>
<feature type="compositionally biased region" description="Polar residues" evidence="2">
    <location>
        <begin position="1269"/>
        <end position="1281"/>
    </location>
</feature>
<dbReference type="EMBL" id="JAEAOA010001593">
    <property type="protein sequence ID" value="KAK3586966.1"/>
    <property type="molecule type" value="Genomic_DNA"/>
</dbReference>